<reference evidence="6 7" key="1">
    <citation type="submission" date="2018-10" db="EMBL/GenBank/DDBJ databases">
        <title>Genomic Encyclopedia of Type Strains, Phase IV (KMG-IV): sequencing the most valuable type-strain genomes for metagenomic binning, comparative biology and taxonomic classification.</title>
        <authorList>
            <person name="Goeker M."/>
        </authorList>
    </citation>
    <scope>NUCLEOTIDE SEQUENCE [LARGE SCALE GENOMIC DNA]</scope>
    <source>
        <strain evidence="6 7">DSM 26916</strain>
    </source>
</reference>
<dbReference type="PANTHER" id="PTHR30024">
    <property type="entry name" value="ALIPHATIC SULFONATES-BINDING PROTEIN-RELATED"/>
    <property type="match status" value="1"/>
</dbReference>
<evidence type="ECO:0000256" key="1">
    <source>
        <dbReference type="ARBA" id="ARBA00004418"/>
    </source>
</evidence>
<dbReference type="GO" id="GO:0042597">
    <property type="term" value="C:periplasmic space"/>
    <property type="evidence" value="ECO:0007669"/>
    <property type="project" value="UniProtKB-SubCell"/>
</dbReference>
<dbReference type="SUPFAM" id="SSF53850">
    <property type="entry name" value="Periplasmic binding protein-like II"/>
    <property type="match status" value="1"/>
</dbReference>
<dbReference type="EMBL" id="RCCI01000005">
    <property type="protein sequence ID" value="RLJ64566.1"/>
    <property type="molecule type" value="Genomic_DNA"/>
</dbReference>
<dbReference type="RefSeq" id="WP_121240706.1">
    <property type="nucleotide sequence ID" value="NZ_BHVV01000006.1"/>
</dbReference>
<sequence length="341" mass="37265">MSIARHLLRLAAAIVAVAALCGAAARADVLPVTVSLPGPGSTVSLPLELAISLGYDRAEGIAIRPRYILGGGTPLRDLQSGLANFTIHGMPAAMLNRLQEEHYVTLMPIDDQPQYVLMVRRGLKGRIKSPRDLAGYTIGIHANSLTNRTTSHQLTEQLLQSSGVGRDKVRYVAEGTEWASVSSAFRSGAVDAGMTDEPFATRLAAEGLAYPIFKTTARAEQRRLAGEGFLRVALHGLRDHIEADPAAAERMVRVLQKVLRWIATHTPEQIVDQLALGGEMRKVMLTVLRGNPRQYSRDGRFSTAQLRETEIFFHASNPENAAAQRLTIDSMVFDRWAGRKP</sequence>
<comment type="similarity">
    <text evidence="2">Belongs to the bacterial solute-binding protein SsuA/TauA family.</text>
</comment>
<comment type="subcellular location">
    <subcellularLocation>
        <location evidence="1">Periplasm</location>
    </subcellularLocation>
</comment>
<proteinExistence type="inferred from homology"/>
<keyword evidence="3 4" id="KW-0732">Signal</keyword>
<name>A0A497XD28_9PROT</name>
<evidence type="ECO:0000313" key="7">
    <source>
        <dbReference type="Proteomes" id="UP000268908"/>
    </source>
</evidence>
<comment type="caution">
    <text evidence="6">The sequence shown here is derived from an EMBL/GenBank/DDBJ whole genome shotgun (WGS) entry which is preliminary data.</text>
</comment>
<evidence type="ECO:0000256" key="3">
    <source>
        <dbReference type="ARBA" id="ARBA00022729"/>
    </source>
</evidence>
<dbReference type="InterPro" id="IPR015168">
    <property type="entry name" value="SsuA/THI5"/>
</dbReference>
<keyword evidence="7" id="KW-1185">Reference proteome</keyword>
<dbReference type="Proteomes" id="UP000268908">
    <property type="component" value="Unassembled WGS sequence"/>
</dbReference>
<organism evidence="6 7">
    <name type="scientific">Sulfurisoma sediminicola</name>
    <dbReference type="NCBI Taxonomy" id="1381557"/>
    <lineage>
        <taxon>Bacteria</taxon>
        <taxon>Pseudomonadati</taxon>
        <taxon>Pseudomonadota</taxon>
        <taxon>Betaproteobacteria</taxon>
        <taxon>Nitrosomonadales</taxon>
        <taxon>Sterolibacteriaceae</taxon>
        <taxon>Sulfurisoma</taxon>
    </lineage>
</organism>
<protein>
    <submittedName>
        <fullName evidence="6">ABC-type nitrate/sulfonate/bicarbonate transport system substrate-binding protein</fullName>
    </submittedName>
</protein>
<feature type="chain" id="PRO_5019832037" evidence="4">
    <location>
        <begin position="28"/>
        <end position="341"/>
    </location>
</feature>
<evidence type="ECO:0000256" key="4">
    <source>
        <dbReference type="SAM" id="SignalP"/>
    </source>
</evidence>
<dbReference type="Gene3D" id="3.40.190.10">
    <property type="entry name" value="Periplasmic binding protein-like II"/>
    <property type="match status" value="2"/>
</dbReference>
<dbReference type="AlphaFoldDB" id="A0A497XD28"/>
<feature type="signal peptide" evidence="4">
    <location>
        <begin position="1"/>
        <end position="27"/>
    </location>
</feature>
<evidence type="ECO:0000313" key="6">
    <source>
        <dbReference type="EMBL" id="RLJ64566.1"/>
    </source>
</evidence>
<feature type="domain" description="SsuA/THI5-like" evidence="5">
    <location>
        <begin position="44"/>
        <end position="215"/>
    </location>
</feature>
<dbReference type="GO" id="GO:0042918">
    <property type="term" value="P:alkanesulfonate transmembrane transport"/>
    <property type="evidence" value="ECO:0007669"/>
    <property type="project" value="TreeGrafter"/>
</dbReference>
<accession>A0A497XD28</accession>
<dbReference type="OrthoDB" id="9806288at2"/>
<dbReference type="PANTHER" id="PTHR30024:SF47">
    <property type="entry name" value="TAURINE-BINDING PERIPLASMIC PROTEIN"/>
    <property type="match status" value="1"/>
</dbReference>
<evidence type="ECO:0000256" key="2">
    <source>
        <dbReference type="ARBA" id="ARBA00010742"/>
    </source>
</evidence>
<evidence type="ECO:0000259" key="5">
    <source>
        <dbReference type="Pfam" id="PF09084"/>
    </source>
</evidence>
<dbReference type="Pfam" id="PF09084">
    <property type="entry name" value="NMT1"/>
    <property type="match status" value="1"/>
</dbReference>
<gene>
    <name evidence="6" type="ORF">DFR35_1204</name>
</gene>